<keyword evidence="2" id="KW-0418">Kinase</keyword>
<keyword evidence="3" id="KW-1185">Reference proteome</keyword>
<evidence type="ECO:0000256" key="1">
    <source>
        <dbReference type="SAM" id="MobiDB-lite"/>
    </source>
</evidence>
<evidence type="ECO:0000313" key="2">
    <source>
        <dbReference type="EMBL" id="GER41895.1"/>
    </source>
</evidence>
<dbReference type="GO" id="GO:0016301">
    <property type="term" value="F:kinase activity"/>
    <property type="evidence" value="ECO:0007669"/>
    <property type="project" value="UniProtKB-KW"/>
</dbReference>
<reference evidence="3" key="1">
    <citation type="journal article" date="2019" name="Curr. Biol.">
        <title>Genome Sequence of Striga asiatica Provides Insight into the Evolution of Plant Parasitism.</title>
        <authorList>
            <person name="Yoshida S."/>
            <person name="Kim S."/>
            <person name="Wafula E.K."/>
            <person name="Tanskanen J."/>
            <person name="Kim Y.M."/>
            <person name="Honaas L."/>
            <person name="Yang Z."/>
            <person name="Spallek T."/>
            <person name="Conn C.E."/>
            <person name="Ichihashi Y."/>
            <person name="Cheong K."/>
            <person name="Cui S."/>
            <person name="Der J.P."/>
            <person name="Gundlach H."/>
            <person name="Jiao Y."/>
            <person name="Hori C."/>
            <person name="Ishida J.K."/>
            <person name="Kasahara H."/>
            <person name="Kiba T."/>
            <person name="Kim M.S."/>
            <person name="Koo N."/>
            <person name="Laohavisit A."/>
            <person name="Lee Y.H."/>
            <person name="Lumba S."/>
            <person name="McCourt P."/>
            <person name="Mortimer J.C."/>
            <person name="Mutuku J.M."/>
            <person name="Nomura T."/>
            <person name="Sasaki-Sekimoto Y."/>
            <person name="Seto Y."/>
            <person name="Wang Y."/>
            <person name="Wakatake T."/>
            <person name="Sakakibara H."/>
            <person name="Demura T."/>
            <person name="Yamaguchi S."/>
            <person name="Yoneyama K."/>
            <person name="Manabe R.I."/>
            <person name="Nelson D.C."/>
            <person name="Schulman A.H."/>
            <person name="Timko M.P."/>
            <person name="dePamphilis C.W."/>
            <person name="Choi D."/>
            <person name="Shirasu K."/>
        </authorList>
    </citation>
    <scope>NUCLEOTIDE SEQUENCE [LARGE SCALE GENOMIC DNA]</scope>
    <source>
        <strain evidence="3">cv. UVA1</strain>
    </source>
</reference>
<organism evidence="2 3">
    <name type="scientific">Striga asiatica</name>
    <name type="common">Asiatic witchweed</name>
    <name type="synonym">Buchnera asiatica</name>
    <dbReference type="NCBI Taxonomy" id="4170"/>
    <lineage>
        <taxon>Eukaryota</taxon>
        <taxon>Viridiplantae</taxon>
        <taxon>Streptophyta</taxon>
        <taxon>Embryophyta</taxon>
        <taxon>Tracheophyta</taxon>
        <taxon>Spermatophyta</taxon>
        <taxon>Magnoliopsida</taxon>
        <taxon>eudicotyledons</taxon>
        <taxon>Gunneridae</taxon>
        <taxon>Pentapetalae</taxon>
        <taxon>asterids</taxon>
        <taxon>lamiids</taxon>
        <taxon>Lamiales</taxon>
        <taxon>Orobanchaceae</taxon>
        <taxon>Buchnereae</taxon>
        <taxon>Striga</taxon>
    </lineage>
</organism>
<evidence type="ECO:0000313" key="3">
    <source>
        <dbReference type="Proteomes" id="UP000325081"/>
    </source>
</evidence>
<name>A0A5A7Q9E8_STRAF</name>
<protein>
    <submittedName>
        <fullName evidence="2">Shikimate kinase</fullName>
    </submittedName>
</protein>
<dbReference type="AlphaFoldDB" id="A0A5A7Q9E8"/>
<gene>
    <name evidence="2" type="ORF">STAS_18637</name>
</gene>
<dbReference type="Proteomes" id="UP000325081">
    <property type="component" value="Unassembled WGS sequence"/>
</dbReference>
<dbReference type="EMBL" id="BKCP01006183">
    <property type="protein sequence ID" value="GER41895.1"/>
    <property type="molecule type" value="Genomic_DNA"/>
</dbReference>
<feature type="region of interest" description="Disordered" evidence="1">
    <location>
        <begin position="20"/>
        <end position="40"/>
    </location>
</feature>
<proteinExistence type="predicted"/>
<comment type="caution">
    <text evidence="2">The sequence shown here is derived from an EMBL/GenBank/DDBJ whole genome shotgun (WGS) entry which is preliminary data.</text>
</comment>
<keyword evidence="2" id="KW-0808">Transferase</keyword>
<accession>A0A5A7Q9E8</accession>
<sequence length="131" mass="13968">MPKEVFKADLATRLMAASNDYDVADNSGPPSSSHRRSSATVIMQPAAAPPHPIAGIGCDQGVCDGNQPPIACSGTVLRLQPPPVDTISPRLFRRFRLHRPSLPSPTAALQPCHISCPGSNASSSWHRRLHS</sequence>